<accession>A0AAW4ZWL1</accession>
<comment type="subcellular location">
    <subcellularLocation>
        <location evidence="2">Cell inner membrane</location>
        <topology evidence="2">Multi-pass membrane protein</topology>
    </subcellularLocation>
</comment>
<gene>
    <name evidence="18" type="primary">narQ</name>
    <name evidence="18" type="ORF">GLP33_02825</name>
</gene>
<dbReference type="Pfam" id="PF00672">
    <property type="entry name" value="HAMP"/>
    <property type="match status" value="1"/>
</dbReference>
<dbReference type="SMART" id="SM00387">
    <property type="entry name" value="HATPase_c"/>
    <property type="match status" value="1"/>
</dbReference>
<dbReference type="PROSITE" id="PS50109">
    <property type="entry name" value="HIS_KIN"/>
    <property type="match status" value="1"/>
</dbReference>
<evidence type="ECO:0000256" key="5">
    <source>
        <dbReference type="ARBA" id="ARBA00022553"/>
    </source>
</evidence>
<evidence type="ECO:0000259" key="16">
    <source>
        <dbReference type="PROSITE" id="PS50109"/>
    </source>
</evidence>
<dbReference type="EC" id="2.7.13.3" evidence="14"/>
<dbReference type="InterPro" id="IPR042295">
    <property type="entry name" value="NarX-like_N_sf"/>
</dbReference>
<dbReference type="NCBIfam" id="NF008184">
    <property type="entry name" value="PRK10935.1"/>
    <property type="match status" value="1"/>
</dbReference>
<keyword evidence="5" id="KW-0597">Phosphoprotein</keyword>
<comment type="catalytic activity">
    <reaction evidence="1 14">
        <text>ATP + protein L-histidine = ADP + protein N-phospho-L-histidine.</text>
        <dbReference type="EC" id="2.7.13.3"/>
    </reaction>
</comment>
<evidence type="ECO:0000256" key="9">
    <source>
        <dbReference type="ARBA" id="ARBA00022777"/>
    </source>
</evidence>
<evidence type="ECO:0000259" key="17">
    <source>
        <dbReference type="PROSITE" id="PS50885"/>
    </source>
</evidence>
<keyword evidence="9 14" id="KW-0418">Kinase</keyword>
<evidence type="ECO:0000256" key="7">
    <source>
        <dbReference type="ARBA" id="ARBA00022692"/>
    </source>
</evidence>
<sequence length="562" mass="63749">MQQQKVNSVTTTIGRSMVAILFLVSATSSLALCMLVSSLNDAAAINTAGSLRMQSYRLAFDIETQSPRLNLHTLEFEQSLTSPTMQALHHWYVPQKIQDHYTELLLTWQAVRSQLDQMDKNGYLTQVAPFVERIDQFVFELQQSSENKLYLLALISAVGLLLILMVVLFTIQFTQRKIVVPLNQLMAGCKQIKQHQFALTINNKSDNELGILARTFTQMAVDLDNFYSDLEQSVSEKTHRLRHANESLKVLYNCSQQLSVSRLTHQHFQHMLETLIAIDGLTAAKLIIEESNGTTTKITVGEYQSTAWHQQPLLIDGEMMGQLWWQYQLPCPDLALIENIANILSRGIYYNRTQKQTEQLLLMEERATIARELHDSLAQSLSYLKIQLTILKRQLNTNDNQQQTVQVIDEELSNAYTQLRELLSTFRLTIKEANFSEALNQLLTSLQDQTSAQFQVDNQLPSMALIAHNQVHLLQIIREAVLNAIKHADASHIKIACHQQQNVINVEIVDDGIGFDPSNSKLNHYGLNIMQERASRLKGELIIHSQIGLGCQVKLQFALSEG</sequence>
<dbReference type="InterPro" id="IPR029095">
    <property type="entry name" value="NarX-like_N"/>
</dbReference>
<dbReference type="GO" id="GO:0000155">
    <property type="term" value="F:phosphorelay sensor kinase activity"/>
    <property type="evidence" value="ECO:0007669"/>
    <property type="project" value="UniProtKB-UniRule"/>
</dbReference>
<dbReference type="SMART" id="SM00304">
    <property type="entry name" value="HAMP"/>
    <property type="match status" value="1"/>
</dbReference>
<dbReference type="InterPro" id="IPR011712">
    <property type="entry name" value="Sig_transdc_His_kin_sub3_dim/P"/>
</dbReference>
<keyword evidence="8 14" id="KW-0547">Nucleotide-binding</keyword>
<dbReference type="Pfam" id="PF07730">
    <property type="entry name" value="HisKA_3"/>
    <property type="match status" value="1"/>
</dbReference>
<keyword evidence="7 15" id="KW-0812">Transmembrane</keyword>
<evidence type="ECO:0000256" key="4">
    <source>
        <dbReference type="ARBA" id="ARBA00022519"/>
    </source>
</evidence>
<keyword evidence="11 15" id="KW-1133">Transmembrane helix</keyword>
<dbReference type="Gene3D" id="1.10.287.130">
    <property type="match status" value="1"/>
</dbReference>
<dbReference type="RefSeq" id="WP_232580622.1">
    <property type="nucleotide sequence ID" value="NZ_WMCP01000001.1"/>
</dbReference>
<dbReference type="Pfam" id="PF02518">
    <property type="entry name" value="HATPase_c"/>
    <property type="match status" value="1"/>
</dbReference>
<protein>
    <recommendedName>
        <fullName evidence="14">Sensor protein</fullName>
        <ecNumber evidence="14">2.7.13.3</ecNumber>
    </recommendedName>
</protein>
<dbReference type="PIRSF" id="PIRSF003167">
    <property type="entry name" value="STHK_NarX/NarQ"/>
    <property type="match status" value="1"/>
</dbReference>
<dbReference type="AlphaFoldDB" id="A0AAW4ZWL1"/>
<dbReference type="Gene3D" id="1.20.5.1930">
    <property type="match status" value="1"/>
</dbReference>
<reference evidence="18" key="1">
    <citation type="submission" date="2019-11" db="EMBL/GenBank/DDBJ databases">
        <title>Comparative genomics of photobacteria reveal adaptation to distinct habitats.</title>
        <authorList>
            <person name="Fuertes-Perez S."/>
            <person name="Hilgarth M."/>
            <person name="Vogel R.F."/>
        </authorList>
    </citation>
    <scope>NUCLEOTIDE SEQUENCE</scope>
    <source>
        <strain evidence="18">TMW2.2145</strain>
    </source>
</reference>
<dbReference type="InterPro" id="IPR003594">
    <property type="entry name" value="HATPase_dom"/>
</dbReference>
<proteinExistence type="predicted"/>
<dbReference type="GO" id="GO:0046983">
    <property type="term" value="F:protein dimerization activity"/>
    <property type="evidence" value="ECO:0007669"/>
    <property type="project" value="UniProtKB-UniRule"/>
</dbReference>
<evidence type="ECO:0000256" key="10">
    <source>
        <dbReference type="ARBA" id="ARBA00022840"/>
    </source>
</evidence>
<evidence type="ECO:0000256" key="3">
    <source>
        <dbReference type="ARBA" id="ARBA00022475"/>
    </source>
</evidence>
<feature type="transmembrane region" description="Helical" evidence="15">
    <location>
        <begin position="149"/>
        <end position="171"/>
    </location>
</feature>
<dbReference type="PROSITE" id="PS50885">
    <property type="entry name" value="HAMP"/>
    <property type="match status" value="1"/>
</dbReference>
<keyword evidence="4 14" id="KW-0997">Cell inner membrane</keyword>
<dbReference type="Pfam" id="PF13675">
    <property type="entry name" value="PilJ"/>
    <property type="match status" value="1"/>
</dbReference>
<dbReference type="GO" id="GO:0005524">
    <property type="term" value="F:ATP binding"/>
    <property type="evidence" value="ECO:0007669"/>
    <property type="project" value="UniProtKB-UniRule"/>
</dbReference>
<evidence type="ECO:0000256" key="11">
    <source>
        <dbReference type="ARBA" id="ARBA00022989"/>
    </source>
</evidence>
<evidence type="ECO:0000256" key="2">
    <source>
        <dbReference type="ARBA" id="ARBA00004429"/>
    </source>
</evidence>
<organism evidence="18 19">
    <name type="scientific">Photobacterium phosphoreum</name>
    <dbReference type="NCBI Taxonomy" id="659"/>
    <lineage>
        <taxon>Bacteria</taxon>
        <taxon>Pseudomonadati</taxon>
        <taxon>Pseudomonadota</taxon>
        <taxon>Gammaproteobacteria</taxon>
        <taxon>Vibrionales</taxon>
        <taxon>Vibrionaceae</taxon>
        <taxon>Photobacterium</taxon>
    </lineage>
</organism>
<keyword evidence="10 14" id="KW-0067">ATP-binding</keyword>
<evidence type="ECO:0000256" key="15">
    <source>
        <dbReference type="SAM" id="Phobius"/>
    </source>
</evidence>
<dbReference type="GO" id="GO:0005886">
    <property type="term" value="C:plasma membrane"/>
    <property type="evidence" value="ECO:0007669"/>
    <property type="project" value="UniProtKB-SubCell"/>
</dbReference>
<evidence type="ECO:0000256" key="6">
    <source>
        <dbReference type="ARBA" id="ARBA00022679"/>
    </source>
</evidence>
<dbReference type="Gene3D" id="3.30.565.10">
    <property type="entry name" value="Histidine kinase-like ATPase, C-terminal domain"/>
    <property type="match status" value="1"/>
</dbReference>
<keyword evidence="3 14" id="KW-1003">Cell membrane</keyword>
<dbReference type="CDD" id="cd16917">
    <property type="entry name" value="HATPase_UhpB-NarQ-NarX-like"/>
    <property type="match status" value="1"/>
</dbReference>
<dbReference type="PANTHER" id="PTHR24421:SF10">
    <property type="entry name" value="NITRATE_NITRITE SENSOR PROTEIN NARQ"/>
    <property type="match status" value="1"/>
</dbReference>
<dbReference type="InterPro" id="IPR003660">
    <property type="entry name" value="HAMP_dom"/>
</dbReference>
<feature type="transmembrane region" description="Helical" evidence="15">
    <location>
        <begin position="12"/>
        <end position="36"/>
    </location>
</feature>
<dbReference type="EMBL" id="WMCP01000001">
    <property type="protein sequence ID" value="MCF2300671.1"/>
    <property type="molecule type" value="Genomic_DNA"/>
</dbReference>
<dbReference type="InterPro" id="IPR050482">
    <property type="entry name" value="Sensor_HK_TwoCompSys"/>
</dbReference>
<evidence type="ECO:0000256" key="14">
    <source>
        <dbReference type="PIRNR" id="PIRNR003167"/>
    </source>
</evidence>
<dbReference type="CDD" id="cd22899">
    <property type="entry name" value="NarQ_sensor"/>
    <property type="match status" value="1"/>
</dbReference>
<dbReference type="SUPFAM" id="SSF158472">
    <property type="entry name" value="HAMP domain-like"/>
    <property type="match status" value="1"/>
</dbReference>
<dbReference type="Gene3D" id="1.20.120.960">
    <property type="entry name" value="Histidine kinase NarX, sensor domain"/>
    <property type="match status" value="1"/>
</dbReference>
<evidence type="ECO:0000256" key="13">
    <source>
        <dbReference type="ARBA" id="ARBA00023136"/>
    </source>
</evidence>
<dbReference type="Proteomes" id="UP000813876">
    <property type="component" value="Unassembled WGS sequence"/>
</dbReference>
<dbReference type="PANTHER" id="PTHR24421">
    <property type="entry name" value="NITRATE/NITRITE SENSOR PROTEIN NARX-RELATED"/>
    <property type="match status" value="1"/>
</dbReference>
<feature type="domain" description="Histidine kinase" evidence="16">
    <location>
        <begin position="368"/>
        <end position="561"/>
    </location>
</feature>
<dbReference type="InterPro" id="IPR005467">
    <property type="entry name" value="His_kinase_dom"/>
</dbReference>
<dbReference type="InterPro" id="IPR036890">
    <property type="entry name" value="HATPase_C_sf"/>
</dbReference>
<dbReference type="InterPro" id="IPR016380">
    <property type="entry name" value="Sig_transdc_His_kin_NarX/NarQ"/>
</dbReference>
<keyword evidence="13 14" id="KW-0472">Membrane</keyword>
<name>A0AAW4ZWL1_PHOPO</name>
<keyword evidence="6 14" id="KW-0808">Transferase</keyword>
<evidence type="ECO:0000256" key="1">
    <source>
        <dbReference type="ARBA" id="ARBA00000085"/>
    </source>
</evidence>
<evidence type="ECO:0000313" key="19">
    <source>
        <dbReference type="Proteomes" id="UP000813876"/>
    </source>
</evidence>
<comment type="caution">
    <text evidence="18">The sequence shown here is derived from an EMBL/GenBank/DDBJ whole genome shotgun (WGS) entry which is preliminary data.</text>
</comment>
<feature type="domain" description="HAMP" evidence="17">
    <location>
        <begin position="176"/>
        <end position="228"/>
    </location>
</feature>
<keyword evidence="12 14" id="KW-0902">Two-component regulatory system</keyword>
<evidence type="ECO:0000256" key="12">
    <source>
        <dbReference type="ARBA" id="ARBA00023012"/>
    </source>
</evidence>
<evidence type="ECO:0000313" key="18">
    <source>
        <dbReference type="EMBL" id="MCF2300671.1"/>
    </source>
</evidence>
<dbReference type="CDD" id="cd06225">
    <property type="entry name" value="HAMP"/>
    <property type="match status" value="1"/>
</dbReference>
<evidence type="ECO:0000256" key="8">
    <source>
        <dbReference type="ARBA" id="ARBA00022741"/>
    </source>
</evidence>
<dbReference type="SUPFAM" id="SSF55874">
    <property type="entry name" value="ATPase domain of HSP90 chaperone/DNA topoisomerase II/histidine kinase"/>
    <property type="match status" value="1"/>
</dbReference>